<dbReference type="Gene3D" id="3.30.1330.230">
    <property type="match status" value="1"/>
</dbReference>
<feature type="region of interest" description="Disordered" evidence="1">
    <location>
        <begin position="39"/>
        <end position="58"/>
    </location>
</feature>
<dbReference type="EMBL" id="JABVEC010000012">
    <property type="protein sequence ID" value="MBC6467316.1"/>
    <property type="molecule type" value="Genomic_DNA"/>
</dbReference>
<feature type="domain" description="YcaO" evidence="2">
    <location>
        <begin position="53"/>
        <end position="409"/>
    </location>
</feature>
<dbReference type="PANTHER" id="PTHR37809">
    <property type="entry name" value="RIBOSOMAL PROTEIN S12 METHYLTHIOTRANSFERASE ACCESSORY FACTOR YCAO"/>
    <property type="match status" value="1"/>
</dbReference>
<proteinExistence type="predicted"/>
<dbReference type="RefSeq" id="WP_187244326.1">
    <property type="nucleotide sequence ID" value="NZ_BAAAOK010000005.1"/>
</dbReference>
<evidence type="ECO:0000313" key="3">
    <source>
        <dbReference type="EMBL" id="MBC6467316.1"/>
    </source>
</evidence>
<evidence type="ECO:0000313" key="4">
    <source>
        <dbReference type="Proteomes" id="UP000805614"/>
    </source>
</evidence>
<gene>
    <name evidence="3" type="ORF">HKK74_17695</name>
</gene>
<keyword evidence="4" id="KW-1185">Reference proteome</keyword>
<sequence>MVPLAEAAKRVMAALADFGMRPELTDLGRGGEPTAWSCRMRTGDGGAPATAQGMGKGRRDEARIGAVFEALEHYLTGPDLFDPSAVELVGSARLAAGPLRHEACSVLLGRTPARRLACHRYRPLGGGPEILVPLFLSAPWYLEAEGDRLREQAADTCDYGDLMRYSCNSGSAIGVTAAEALLHAVNEAIERDALSLFLVRAFLGADGFRPTVIDPASLPGELASAYAAAERFTGSPVFLLDITSDLGVPSMLAYTAPAGGRPHRRGAGTSLSSTHAAWRALTELLQTTVGEALREPGDTPRGDLTGLTGHPALYACGRFDLTDHLRGARAVPCTPAGRLPDPAAQLRRLIAILAAHGHPPYARTVATLRAEITAVHVLVPGLERFMLITGGNLVVPGPRGRAAVRDEQP</sequence>
<evidence type="ECO:0000256" key="1">
    <source>
        <dbReference type="SAM" id="MobiDB-lite"/>
    </source>
</evidence>
<dbReference type="InterPro" id="IPR003776">
    <property type="entry name" value="YcaO-like_dom"/>
</dbReference>
<name>A0ABR7LR79_9ACTN</name>
<dbReference type="Pfam" id="PF02624">
    <property type="entry name" value="YcaO"/>
    <property type="match status" value="1"/>
</dbReference>
<dbReference type="Proteomes" id="UP000805614">
    <property type="component" value="Unassembled WGS sequence"/>
</dbReference>
<dbReference type="PROSITE" id="PS51664">
    <property type="entry name" value="YCAO"/>
    <property type="match status" value="1"/>
</dbReference>
<protein>
    <submittedName>
        <fullName evidence="3">YcaO-like family protein</fullName>
    </submittedName>
</protein>
<organism evidence="3 4">
    <name type="scientific">Actinomadura alba</name>
    <dbReference type="NCBI Taxonomy" id="406431"/>
    <lineage>
        <taxon>Bacteria</taxon>
        <taxon>Bacillati</taxon>
        <taxon>Actinomycetota</taxon>
        <taxon>Actinomycetes</taxon>
        <taxon>Streptosporangiales</taxon>
        <taxon>Thermomonosporaceae</taxon>
        <taxon>Actinomadura</taxon>
    </lineage>
</organism>
<reference evidence="3 4" key="1">
    <citation type="submission" date="2020-06" db="EMBL/GenBank/DDBJ databases">
        <title>Actinomadura xiongansis sp. nov., isolated from soil of Baiyangdian.</title>
        <authorList>
            <person name="Zhang X."/>
        </authorList>
    </citation>
    <scope>NUCLEOTIDE SEQUENCE [LARGE SCALE GENOMIC DNA]</scope>
    <source>
        <strain evidence="3 4">HBUM206468</strain>
    </source>
</reference>
<evidence type="ECO:0000259" key="2">
    <source>
        <dbReference type="PROSITE" id="PS51664"/>
    </source>
</evidence>
<dbReference type="PANTHER" id="PTHR37809:SF1">
    <property type="entry name" value="RIBOSOMAL PROTEIN S12 METHYLTHIOTRANSFERASE ACCESSORY FACTOR YCAO"/>
    <property type="match status" value="1"/>
</dbReference>
<accession>A0ABR7LR79</accession>
<comment type="caution">
    <text evidence="3">The sequence shown here is derived from an EMBL/GenBank/DDBJ whole genome shotgun (WGS) entry which is preliminary data.</text>
</comment>